<evidence type="ECO:0000256" key="4">
    <source>
        <dbReference type="ARBA" id="ARBA00022481"/>
    </source>
</evidence>
<gene>
    <name evidence="15" type="primary">RAB39B</name>
</gene>
<dbReference type="GO" id="GO:0005886">
    <property type="term" value="C:plasma membrane"/>
    <property type="evidence" value="ECO:0007669"/>
    <property type="project" value="UniProtKB-SubCell"/>
</dbReference>
<evidence type="ECO:0000256" key="7">
    <source>
        <dbReference type="ARBA" id="ARBA00023134"/>
    </source>
</evidence>
<dbReference type="GO" id="GO:0005525">
    <property type="term" value="F:GTP binding"/>
    <property type="evidence" value="ECO:0007669"/>
    <property type="project" value="UniProtKB-KW"/>
</dbReference>
<dbReference type="NCBIfam" id="TIGR00231">
    <property type="entry name" value="small_GTP"/>
    <property type="match status" value="1"/>
</dbReference>
<evidence type="ECO:0000256" key="3">
    <source>
        <dbReference type="ARBA" id="ARBA00022475"/>
    </source>
</evidence>
<dbReference type="InterPro" id="IPR027417">
    <property type="entry name" value="P-loop_NTPase"/>
</dbReference>
<evidence type="ECO:0000256" key="6">
    <source>
        <dbReference type="ARBA" id="ARBA00023006"/>
    </source>
</evidence>
<dbReference type="KEGG" id="pmrn:116956684"/>
<dbReference type="FunFam" id="3.40.50.300:FF:000358">
    <property type="entry name" value="RAB39B, member RAS oncogene family"/>
    <property type="match status" value="1"/>
</dbReference>
<keyword evidence="5" id="KW-0547">Nucleotide-binding</keyword>
<keyword evidence="6" id="KW-0072">Autophagy</keyword>
<dbReference type="PROSITE" id="PS51419">
    <property type="entry name" value="RAB"/>
    <property type="match status" value="1"/>
</dbReference>
<protein>
    <submittedName>
        <fullName evidence="15">Ras-related protein Rab-39B</fullName>
    </submittedName>
</protein>
<evidence type="ECO:0000256" key="8">
    <source>
        <dbReference type="ARBA" id="ARBA00023136"/>
    </source>
</evidence>
<dbReference type="SMART" id="SM00174">
    <property type="entry name" value="RHO"/>
    <property type="match status" value="1"/>
</dbReference>
<dbReference type="PROSITE" id="PS51420">
    <property type="entry name" value="RHO"/>
    <property type="match status" value="1"/>
</dbReference>
<proteinExistence type="inferred from homology"/>
<name>A0AAJ7XGZ3_PETMA</name>
<evidence type="ECO:0000256" key="12">
    <source>
        <dbReference type="ARBA" id="ARBA00025701"/>
    </source>
</evidence>
<dbReference type="InterPro" id="IPR001806">
    <property type="entry name" value="Small_GTPase"/>
</dbReference>
<dbReference type="SUPFAM" id="SSF52540">
    <property type="entry name" value="P-loop containing nucleoside triphosphate hydrolases"/>
    <property type="match status" value="1"/>
</dbReference>
<dbReference type="Pfam" id="PF00071">
    <property type="entry name" value="Ras"/>
    <property type="match status" value="1"/>
</dbReference>
<dbReference type="SMART" id="SM00173">
    <property type="entry name" value="RAS"/>
    <property type="match status" value="1"/>
</dbReference>
<dbReference type="GO" id="GO:0003924">
    <property type="term" value="F:GTPase activity"/>
    <property type="evidence" value="ECO:0007669"/>
    <property type="project" value="InterPro"/>
</dbReference>
<accession>A0AAJ7XGZ3</accession>
<evidence type="ECO:0000256" key="11">
    <source>
        <dbReference type="ARBA" id="ARBA00023329"/>
    </source>
</evidence>
<dbReference type="PRINTS" id="PR00449">
    <property type="entry name" value="RASTRNSFRMNG"/>
</dbReference>
<dbReference type="SMART" id="SM00175">
    <property type="entry name" value="RAB"/>
    <property type="match status" value="1"/>
</dbReference>
<keyword evidence="10" id="KW-0636">Prenylation</keyword>
<keyword evidence="7" id="KW-0342">GTP-binding</keyword>
<dbReference type="InterPro" id="IPR005225">
    <property type="entry name" value="Small_GTP-bd"/>
</dbReference>
<keyword evidence="4" id="KW-0488">Methylation</keyword>
<evidence type="ECO:0000256" key="10">
    <source>
        <dbReference type="ARBA" id="ARBA00023289"/>
    </source>
</evidence>
<dbReference type="Gene3D" id="3.40.50.300">
    <property type="entry name" value="P-loop containing nucleotide triphosphate hydrolases"/>
    <property type="match status" value="1"/>
</dbReference>
<keyword evidence="8" id="KW-0472">Membrane</keyword>
<dbReference type="CDD" id="cd04111">
    <property type="entry name" value="Rab39"/>
    <property type="match status" value="1"/>
</dbReference>
<dbReference type="Proteomes" id="UP001318040">
    <property type="component" value="Chromosome 66"/>
</dbReference>
<dbReference type="PROSITE" id="PS51421">
    <property type="entry name" value="RAS"/>
    <property type="match status" value="1"/>
</dbReference>
<dbReference type="GO" id="GO:0006914">
    <property type="term" value="P:autophagy"/>
    <property type="evidence" value="ECO:0007669"/>
    <property type="project" value="UniProtKB-KW"/>
</dbReference>
<evidence type="ECO:0000256" key="1">
    <source>
        <dbReference type="ARBA" id="ARBA00004342"/>
    </source>
</evidence>
<evidence type="ECO:0000313" key="14">
    <source>
        <dbReference type="Proteomes" id="UP001318040"/>
    </source>
</evidence>
<comment type="subcellular location">
    <subcellularLocation>
        <location evidence="13">Autolysosome membrane</location>
    </subcellularLocation>
    <subcellularLocation>
        <location evidence="1">Cell membrane</location>
        <topology evidence="1">Lipid-anchor</topology>
        <orientation evidence="1">Cytoplasmic side</orientation>
    </subcellularLocation>
    <subcellularLocation>
        <location evidence="12">Cytoplasmic vesicle membrane</location>
        <topology evidence="12">Lipid-anchor</topology>
        <orientation evidence="12">Cytoplasmic side</orientation>
    </subcellularLocation>
</comment>
<dbReference type="RefSeq" id="XP_032834364.1">
    <property type="nucleotide sequence ID" value="XM_032978473.1"/>
</dbReference>
<dbReference type="InterPro" id="IPR050209">
    <property type="entry name" value="Rab_GTPases_membrane_traffic"/>
</dbReference>
<evidence type="ECO:0000256" key="5">
    <source>
        <dbReference type="ARBA" id="ARBA00022741"/>
    </source>
</evidence>
<dbReference type="AlphaFoldDB" id="A0AAJ7XGZ3"/>
<dbReference type="GeneID" id="116956684"/>
<evidence type="ECO:0000313" key="15">
    <source>
        <dbReference type="RefSeq" id="XP_032834364.1"/>
    </source>
</evidence>
<keyword evidence="9" id="KW-0449">Lipoprotein</keyword>
<dbReference type="SMART" id="SM00176">
    <property type="entry name" value="RAN"/>
    <property type="match status" value="1"/>
</dbReference>
<sequence>MEAIWVYQFRLILVGDSTVGKSSLLKRFTEGKFVDISDPTVGVDFFARLVEIEPGKRIKLQLWDTAGQERFRSITRSYYRNSVGGMLVFDITNRRSFEHARDWLEEARMHTQPSHIVFMLVGHKSDLSEQRRQVERSEAERFAAQHGLRYVETSARDGDNVERAFTQLTADIYALVKAGHIPLQDGWEGVKSGFVPNTVHSSDEAPRARVCWC</sequence>
<comment type="similarity">
    <text evidence="2">Belongs to the small GTPase superfamily. Rab family.</text>
</comment>
<dbReference type="GO" id="GO:0120281">
    <property type="term" value="C:autolysosome membrane"/>
    <property type="evidence" value="ECO:0007669"/>
    <property type="project" value="UniProtKB-SubCell"/>
</dbReference>
<organism evidence="14 15">
    <name type="scientific">Petromyzon marinus</name>
    <name type="common">Sea lamprey</name>
    <dbReference type="NCBI Taxonomy" id="7757"/>
    <lineage>
        <taxon>Eukaryota</taxon>
        <taxon>Metazoa</taxon>
        <taxon>Chordata</taxon>
        <taxon>Craniata</taxon>
        <taxon>Vertebrata</taxon>
        <taxon>Cyclostomata</taxon>
        <taxon>Hyperoartia</taxon>
        <taxon>Petromyzontiformes</taxon>
        <taxon>Petromyzontidae</taxon>
        <taxon>Petromyzon</taxon>
    </lineage>
</organism>
<keyword evidence="11" id="KW-0968">Cytoplasmic vesicle</keyword>
<dbReference type="SMART" id="SM00177">
    <property type="entry name" value="ARF"/>
    <property type="match status" value="1"/>
</dbReference>
<dbReference type="GO" id="GO:0030659">
    <property type="term" value="C:cytoplasmic vesicle membrane"/>
    <property type="evidence" value="ECO:0007669"/>
    <property type="project" value="UniProtKB-SubCell"/>
</dbReference>
<dbReference type="GO" id="GO:0032482">
    <property type="term" value="P:Rab protein signal transduction"/>
    <property type="evidence" value="ECO:0007669"/>
    <property type="project" value="InterPro"/>
</dbReference>
<reference evidence="15" key="1">
    <citation type="submission" date="2025-08" db="UniProtKB">
        <authorList>
            <consortium name="RefSeq"/>
        </authorList>
    </citation>
    <scope>IDENTIFICATION</scope>
    <source>
        <tissue evidence="15">Sperm</tissue>
    </source>
</reference>
<evidence type="ECO:0000256" key="13">
    <source>
        <dbReference type="ARBA" id="ARBA00060425"/>
    </source>
</evidence>
<evidence type="ECO:0000256" key="2">
    <source>
        <dbReference type="ARBA" id="ARBA00006270"/>
    </source>
</evidence>
<dbReference type="PANTHER" id="PTHR47979">
    <property type="entry name" value="DRAB11-RELATED"/>
    <property type="match status" value="1"/>
</dbReference>
<evidence type="ECO:0000256" key="9">
    <source>
        <dbReference type="ARBA" id="ARBA00023288"/>
    </source>
</evidence>
<keyword evidence="3" id="KW-1003">Cell membrane</keyword>
<keyword evidence="14" id="KW-1185">Reference proteome</keyword>
<dbReference type="InterPro" id="IPR041818">
    <property type="entry name" value="Rab39"/>
</dbReference>